<dbReference type="KEGG" id="pdm:ADU72_2204"/>
<dbReference type="Gene3D" id="3.30.2350.10">
    <property type="entry name" value="Pseudouridine synthase"/>
    <property type="match status" value="1"/>
</dbReference>
<dbReference type="HAMAP" id="MF_01080">
    <property type="entry name" value="TruB_bact"/>
    <property type="match status" value="1"/>
</dbReference>
<proteinExistence type="inferred from homology"/>
<dbReference type="EC" id="5.4.99.25" evidence="5"/>
<name>A0A0R2HR53_9LACO</name>
<keyword evidence="8" id="KW-0456">Lyase</keyword>
<feature type="domain" description="Pseudouridine synthase II N-terminal" evidence="6">
    <location>
        <begin position="23"/>
        <end position="179"/>
    </location>
</feature>
<dbReference type="GO" id="GO:0031119">
    <property type="term" value="P:tRNA pseudouridine synthesis"/>
    <property type="evidence" value="ECO:0007669"/>
    <property type="project" value="UniProtKB-UniRule"/>
</dbReference>
<dbReference type="GO" id="GO:1990481">
    <property type="term" value="P:mRNA pseudouridine synthesis"/>
    <property type="evidence" value="ECO:0007669"/>
    <property type="project" value="TreeGrafter"/>
</dbReference>
<dbReference type="CDD" id="cd02573">
    <property type="entry name" value="PseudoU_synth_EcTruB"/>
    <property type="match status" value="1"/>
</dbReference>
<dbReference type="Proteomes" id="UP000076405">
    <property type="component" value="Chromosome"/>
</dbReference>
<dbReference type="OrthoDB" id="9802309at2"/>
<accession>A0A0R2HR53</accession>
<evidence type="ECO:0000313" key="10">
    <source>
        <dbReference type="Proteomes" id="UP000076244"/>
    </source>
</evidence>
<evidence type="ECO:0000256" key="4">
    <source>
        <dbReference type="ARBA" id="ARBA00023235"/>
    </source>
</evidence>
<evidence type="ECO:0000313" key="11">
    <source>
        <dbReference type="Proteomes" id="UP000076405"/>
    </source>
</evidence>
<dbReference type="Proteomes" id="UP000076244">
    <property type="component" value="Chromosome"/>
</dbReference>
<dbReference type="EMBL" id="CP012275">
    <property type="protein sequence ID" value="AMV62025.1"/>
    <property type="molecule type" value="Genomic_DNA"/>
</dbReference>
<dbReference type="Pfam" id="PF01509">
    <property type="entry name" value="TruB_N"/>
    <property type="match status" value="1"/>
</dbReference>
<dbReference type="GO" id="GO:0003723">
    <property type="term" value="F:RNA binding"/>
    <property type="evidence" value="ECO:0007669"/>
    <property type="project" value="InterPro"/>
</dbReference>
<evidence type="ECO:0000313" key="9">
    <source>
        <dbReference type="EMBL" id="AMV68125.1"/>
    </source>
</evidence>
<dbReference type="RefSeq" id="WP_046871979.1">
    <property type="nucleotide sequence ID" value="NZ_BAAAXI010000169.1"/>
</dbReference>
<comment type="catalytic activity">
    <reaction evidence="1 5">
        <text>uridine(55) in tRNA = pseudouridine(55) in tRNA</text>
        <dbReference type="Rhea" id="RHEA:42532"/>
        <dbReference type="Rhea" id="RHEA-COMP:10101"/>
        <dbReference type="Rhea" id="RHEA-COMP:10102"/>
        <dbReference type="ChEBI" id="CHEBI:65314"/>
        <dbReference type="ChEBI" id="CHEBI:65315"/>
        <dbReference type="EC" id="5.4.99.25"/>
    </reaction>
</comment>
<dbReference type="PANTHER" id="PTHR13767:SF2">
    <property type="entry name" value="PSEUDOURIDYLATE SYNTHASE TRUB1"/>
    <property type="match status" value="1"/>
</dbReference>
<sequence length="305" mass="34109">MNGIVPLYKPRGMTSFDCVAKIRGILHQKKVGHSGTLDPNVDGVLPICVGKATKVVPYLMASGKVYEGAVTLGFSTTTEDVDGEIVDQLALRQAFSNVEIDRAMQSFVGEITQIPPMYSAIKINGKKLYEYARQGIEVERPARKITIKSFERCGETTFNSQNNTQTINFKVACSKGTYVRTLAVDLGKKLEVPAVMSRLTRTESGNFQIEDTVTFAQLEEAVENKIVENLLVPLDHALKKYPHFALNDDLWTRVQNGAVLKRSNFNQSQSAEPVLVLTYDDRVQALYQYDQERAAYRPLTMFLTK</sequence>
<dbReference type="EMBL" id="CP012288">
    <property type="protein sequence ID" value="AMV68125.1"/>
    <property type="molecule type" value="Genomic_DNA"/>
</dbReference>
<dbReference type="PANTHER" id="PTHR13767">
    <property type="entry name" value="TRNA-PSEUDOURIDINE SYNTHASE"/>
    <property type="match status" value="1"/>
</dbReference>
<dbReference type="InterPro" id="IPR014780">
    <property type="entry name" value="tRNA_psdUridine_synth_TruB"/>
</dbReference>
<organism evidence="8 11">
    <name type="scientific">Pediococcus damnosus</name>
    <dbReference type="NCBI Taxonomy" id="51663"/>
    <lineage>
        <taxon>Bacteria</taxon>
        <taxon>Bacillati</taxon>
        <taxon>Bacillota</taxon>
        <taxon>Bacilli</taxon>
        <taxon>Lactobacillales</taxon>
        <taxon>Lactobacillaceae</taxon>
        <taxon>Pediococcus</taxon>
    </lineage>
</organism>
<reference evidence="10 11" key="1">
    <citation type="journal article" date="2016" name="PLoS ONE">
        <title>The Identification of Novel Diagnostic Marker Genes for the Detection of Beer Spoiling Pediococcus damnosus Strains Using the BlAst Diagnostic Gene findEr.</title>
        <authorList>
            <person name="Behr J."/>
            <person name="Geissler A.J."/>
            <person name="Schmid J."/>
            <person name="Zehe A."/>
            <person name="Vogel R.F."/>
        </authorList>
    </citation>
    <scope>NUCLEOTIDE SEQUENCE [LARGE SCALE GENOMIC DNA]</scope>
    <source>
        <strain evidence="8 11">TMW 2.1533</strain>
        <strain evidence="9 10">TMW 2.1535</strain>
    </source>
</reference>
<comment type="similarity">
    <text evidence="2 5">Belongs to the pseudouridine synthase TruB family. Type 1 subfamily.</text>
</comment>
<keyword evidence="3 5" id="KW-0819">tRNA processing</keyword>
<dbReference type="InterPro" id="IPR032819">
    <property type="entry name" value="TruB_C"/>
</dbReference>
<evidence type="ECO:0000259" key="6">
    <source>
        <dbReference type="Pfam" id="PF01509"/>
    </source>
</evidence>
<evidence type="ECO:0000256" key="1">
    <source>
        <dbReference type="ARBA" id="ARBA00000385"/>
    </source>
</evidence>
<dbReference type="Pfam" id="PF16198">
    <property type="entry name" value="TruB_C_2"/>
    <property type="match status" value="1"/>
</dbReference>
<dbReference type="NCBIfam" id="TIGR00431">
    <property type="entry name" value="TruB"/>
    <property type="match status" value="1"/>
</dbReference>
<dbReference type="GO" id="GO:0160148">
    <property type="term" value="F:tRNA pseudouridine(55) synthase activity"/>
    <property type="evidence" value="ECO:0007669"/>
    <property type="project" value="UniProtKB-EC"/>
</dbReference>
<dbReference type="FunFam" id="3.30.2350.10:FF:000011">
    <property type="entry name" value="tRNA pseudouridine synthase B"/>
    <property type="match status" value="1"/>
</dbReference>
<gene>
    <name evidence="5" type="primary">truB</name>
    <name evidence="8" type="ORF">ADU70_0525</name>
    <name evidence="9" type="ORF">ADU72_2204</name>
</gene>
<evidence type="ECO:0000256" key="2">
    <source>
        <dbReference type="ARBA" id="ARBA00005642"/>
    </source>
</evidence>
<dbReference type="InterPro" id="IPR002501">
    <property type="entry name" value="PsdUridine_synth_N"/>
</dbReference>
<evidence type="ECO:0000256" key="5">
    <source>
        <dbReference type="HAMAP-Rule" id="MF_01080"/>
    </source>
</evidence>
<dbReference type="AlphaFoldDB" id="A0A0R2HR53"/>
<dbReference type="InterPro" id="IPR020103">
    <property type="entry name" value="PsdUridine_synth_cat_dom_sf"/>
</dbReference>
<feature type="active site" description="Nucleophile" evidence="5">
    <location>
        <position position="38"/>
    </location>
</feature>
<evidence type="ECO:0000256" key="3">
    <source>
        <dbReference type="ARBA" id="ARBA00022694"/>
    </source>
</evidence>
<protein>
    <recommendedName>
        <fullName evidence="5">tRNA pseudouridine synthase B</fullName>
        <ecNumber evidence="5">5.4.99.25</ecNumber>
    </recommendedName>
    <alternativeName>
        <fullName evidence="5">tRNA pseudouridine(55) synthase</fullName>
        <shortName evidence="5">Psi55 synthase</shortName>
    </alternativeName>
    <alternativeName>
        <fullName evidence="5">tRNA pseudouridylate synthase</fullName>
    </alternativeName>
    <alternativeName>
        <fullName evidence="5">tRNA-uridine isomerase</fullName>
    </alternativeName>
</protein>
<feature type="domain" description="tRNA pseudouridylate synthase B C-terminal" evidence="7">
    <location>
        <begin position="180"/>
        <end position="238"/>
    </location>
</feature>
<keyword evidence="4 5" id="KW-0413">Isomerase</keyword>
<keyword evidence="10" id="KW-1185">Reference proteome</keyword>
<comment type="function">
    <text evidence="5">Responsible for synthesis of pseudouridine from uracil-55 in the psi GC loop of transfer RNAs.</text>
</comment>
<evidence type="ECO:0000259" key="7">
    <source>
        <dbReference type="Pfam" id="PF16198"/>
    </source>
</evidence>
<evidence type="ECO:0000313" key="8">
    <source>
        <dbReference type="EMBL" id="AMV62025.1"/>
    </source>
</evidence>
<dbReference type="SUPFAM" id="SSF55120">
    <property type="entry name" value="Pseudouridine synthase"/>
    <property type="match status" value="1"/>
</dbReference>
<dbReference type="GO" id="GO:0016829">
    <property type="term" value="F:lyase activity"/>
    <property type="evidence" value="ECO:0007669"/>
    <property type="project" value="UniProtKB-KW"/>
</dbReference>